<name>G9ZHL2_9GAMM</name>
<gene>
    <name evidence="1" type="ORF">HMPREF9080_02281</name>
</gene>
<dbReference type="STRING" id="797473.HMPREF9080_02281"/>
<comment type="caution">
    <text evidence="1">The sequence shown here is derived from an EMBL/GenBank/DDBJ whole genome shotgun (WGS) entry which is preliminary data.</text>
</comment>
<evidence type="ECO:0000313" key="1">
    <source>
        <dbReference type="EMBL" id="EHM52506.1"/>
    </source>
</evidence>
<organism evidence="1 2">
    <name type="scientific">Cardiobacterium valvarum F0432</name>
    <dbReference type="NCBI Taxonomy" id="797473"/>
    <lineage>
        <taxon>Bacteria</taxon>
        <taxon>Pseudomonadati</taxon>
        <taxon>Pseudomonadota</taxon>
        <taxon>Gammaproteobacteria</taxon>
        <taxon>Cardiobacteriales</taxon>
        <taxon>Cardiobacteriaceae</taxon>
        <taxon>Cardiobacterium</taxon>
    </lineage>
</organism>
<dbReference type="Proteomes" id="UP000004750">
    <property type="component" value="Unassembled WGS sequence"/>
</dbReference>
<accession>G9ZHL2</accession>
<evidence type="ECO:0000313" key="2">
    <source>
        <dbReference type="Proteomes" id="UP000004750"/>
    </source>
</evidence>
<protein>
    <submittedName>
        <fullName evidence="1">Uncharacterized protein</fullName>
    </submittedName>
</protein>
<sequence>MPEDADEHQRGAQLIKAVIIAGRRGGTRGTGRQNQRLTKWKGPLFTNGREMETYCFKTRRGAPRLTPAP</sequence>
<dbReference type="EMBL" id="AGCM01000133">
    <property type="protein sequence ID" value="EHM52506.1"/>
    <property type="molecule type" value="Genomic_DNA"/>
</dbReference>
<dbReference type="HOGENOM" id="CLU_2768227_0_0_6"/>
<proteinExistence type="predicted"/>
<reference evidence="1 2" key="1">
    <citation type="submission" date="2011-08" db="EMBL/GenBank/DDBJ databases">
        <authorList>
            <person name="Weinstock G."/>
            <person name="Sodergren E."/>
            <person name="Clifton S."/>
            <person name="Fulton L."/>
            <person name="Fulton B."/>
            <person name="Courtney L."/>
            <person name="Fronick C."/>
            <person name="Harrison M."/>
            <person name="Strong C."/>
            <person name="Farmer C."/>
            <person name="Delahaunty K."/>
            <person name="Markovic C."/>
            <person name="Hall O."/>
            <person name="Minx P."/>
            <person name="Tomlinson C."/>
            <person name="Mitreva M."/>
            <person name="Hou S."/>
            <person name="Chen J."/>
            <person name="Wollam A."/>
            <person name="Pepin K.H."/>
            <person name="Johnson M."/>
            <person name="Bhonagiri V."/>
            <person name="Zhang X."/>
            <person name="Suruliraj S."/>
            <person name="Warren W."/>
            <person name="Chinwalla A."/>
            <person name="Mardis E.R."/>
            <person name="Wilson R.K."/>
        </authorList>
    </citation>
    <scope>NUCLEOTIDE SEQUENCE [LARGE SCALE GENOMIC DNA]</scope>
    <source>
        <strain evidence="1 2">F0432</strain>
    </source>
</reference>
<dbReference type="AlphaFoldDB" id="G9ZHL2"/>